<feature type="transmembrane region" description="Helical" evidence="1">
    <location>
        <begin position="253"/>
        <end position="275"/>
    </location>
</feature>
<feature type="transmembrane region" description="Helical" evidence="1">
    <location>
        <begin position="128"/>
        <end position="146"/>
    </location>
</feature>
<dbReference type="Pfam" id="PF04235">
    <property type="entry name" value="DUF418"/>
    <property type="match status" value="1"/>
</dbReference>
<evidence type="ECO:0000259" key="3">
    <source>
        <dbReference type="Pfam" id="PF07786"/>
    </source>
</evidence>
<dbReference type="PANTHER" id="PTHR30590:SF3">
    <property type="entry name" value="HYPOTHETICAL MEMBRANE SPANNING PROTEIN"/>
    <property type="match status" value="1"/>
</dbReference>
<feature type="transmembrane region" description="Helical" evidence="1">
    <location>
        <begin position="12"/>
        <end position="30"/>
    </location>
</feature>
<accession>A0A1H7QXA1</accession>
<feature type="domain" description="DUF418" evidence="2">
    <location>
        <begin position="254"/>
        <end position="359"/>
    </location>
</feature>
<feature type="domain" description="Heparan-alpha-glucosaminide N-acetyltransferase catalytic" evidence="3">
    <location>
        <begin position="4"/>
        <end position="206"/>
    </location>
</feature>
<dbReference type="InterPro" id="IPR052529">
    <property type="entry name" value="Bact_Transport_Assoc"/>
</dbReference>
<feature type="transmembrane region" description="Helical" evidence="1">
    <location>
        <begin position="206"/>
        <end position="225"/>
    </location>
</feature>
<dbReference type="AlphaFoldDB" id="A0A1H7QXA1"/>
<name>A0A1H7QXA1_HALLR</name>
<feature type="transmembrane region" description="Helical" evidence="1">
    <location>
        <begin position="107"/>
        <end position="123"/>
    </location>
</feature>
<keyword evidence="1" id="KW-0472">Membrane</keyword>
<feature type="transmembrane region" description="Helical" evidence="1">
    <location>
        <begin position="84"/>
        <end position="101"/>
    </location>
</feature>
<keyword evidence="1" id="KW-0812">Transmembrane</keyword>
<dbReference type="Pfam" id="PF07786">
    <property type="entry name" value="HGSNAT_cat"/>
    <property type="match status" value="1"/>
</dbReference>
<evidence type="ECO:0000259" key="2">
    <source>
        <dbReference type="Pfam" id="PF04235"/>
    </source>
</evidence>
<dbReference type="Proteomes" id="UP000183894">
    <property type="component" value="Unassembled WGS sequence"/>
</dbReference>
<feature type="transmembrane region" description="Helical" evidence="1">
    <location>
        <begin position="321"/>
        <end position="342"/>
    </location>
</feature>
<sequence length="364" mass="40294">MSDRIIGYDVARSFAVVGMVIVNFEIVMGADSNGPHWVLSLSQLFHGRAAALFVVLAGVGITLYTNRARLAGDSESLRKKRNTLFRRAVFLFVVGLLYVPIWPADILHFYGLYLTIGALAVTASRRRLWMLTSGFVLGFVVLLFAIDYERGWDFATLTYTNFWTVRGMVRHLLYNGFHPVFPWAAFLLYGILLGRMNLQNVTLRRRVLAGALAVVAVAESASWVLTETLASSLSSVPQSDIVSLFGTQPMPPMPLYILAGAGTATVVITGCLELCEYVSNEDLLQPFVSTGQMALSLYVAHVLLGMGALEMVGRLENQSPPFAMASALTFSALGIVFSYLWLQRYSRGPLEQVMRTVTDRTLWR</sequence>
<dbReference type="OrthoDB" id="268997at2157"/>
<dbReference type="InterPro" id="IPR012429">
    <property type="entry name" value="HGSNAT_cat"/>
</dbReference>
<evidence type="ECO:0000313" key="5">
    <source>
        <dbReference type="Proteomes" id="UP000183894"/>
    </source>
</evidence>
<dbReference type="EMBL" id="FOAD01000005">
    <property type="protein sequence ID" value="SEL52631.1"/>
    <property type="molecule type" value="Genomic_DNA"/>
</dbReference>
<dbReference type="PANTHER" id="PTHR30590">
    <property type="entry name" value="INNER MEMBRANE PROTEIN"/>
    <property type="match status" value="1"/>
</dbReference>
<feature type="transmembrane region" description="Helical" evidence="1">
    <location>
        <begin position="172"/>
        <end position="194"/>
    </location>
</feature>
<evidence type="ECO:0000256" key="1">
    <source>
        <dbReference type="SAM" id="Phobius"/>
    </source>
</evidence>
<feature type="transmembrane region" description="Helical" evidence="1">
    <location>
        <begin position="287"/>
        <end position="309"/>
    </location>
</feature>
<dbReference type="InterPro" id="IPR007349">
    <property type="entry name" value="DUF418"/>
</dbReference>
<evidence type="ECO:0000313" key="4">
    <source>
        <dbReference type="EMBL" id="SEL52631.1"/>
    </source>
</evidence>
<feature type="transmembrane region" description="Helical" evidence="1">
    <location>
        <begin position="45"/>
        <end position="64"/>
    </location>
</feature>
<protein>
    <submittedName>
        <fullName evidence="4">Uncharacterized membrane protein YeiB</fullName>
    </submittedName>
</protein>
<gene>
    <name evidence="4" type="ORF">SAMN04488691_105194</name>
</gene>
<proteinExistence type="predicted"/>
<keyword evidence="1" id="KW-1133">Transmembrane helix</keyword>
<reference evidence="4 5" key="1">
    <citation type="submission" date="2016-10" db="EMBL/GenBank/DDBJ databases">
        <authorList>
            <person name="de Groot N.N."/>
        </authorList>
    </citation>
    <scope>NUCLEOTIDE SEQUENCE [LARGE SCALE GENOMIC DNA]</scope>
    <source>
        <strain evidence="4 5">CDM_5</strain>
    </source>
</reference>
<organism evidence="4 5">
    <name type="scientific">Haloferax larsenii</name>
    <dbReference type="NCBI Taxonomy" id="302484"/>
    <lineage>
        <taxon>Archaea</taxon>
        <taxon>Methanobacteriati</taxon>
        <taxon>Methanobacteriota</taxon>
        <taxon>Stenosarchaea group</taxon>
        <taxon>Halobacteria</taxon>
        <taxon>Halobacteriales</taxon>
        <taxon>Haloferacaceae</taxon>
        <taxon>Haloferax</taxon>
    </lineage>
</organism>
<dbReference type="RefSeq" id="WP_074794491.1">
    <property type="nucleotide sequence ID" value="NZ_FOAD01000005.1"/>
</dbReference>